<comment type="caution">
    <text evidence="5">The sequence shown here is derived from an EMBL/GenBank/DDBJ whole genome shotgun (WGS) entry which is preliminary data.</text>
</comment>
<organism evidence="5 6">
    <name type="scientific">Natronosalvus hydrolyticus</name>
    <dbReference type="NCBI Taxonomy" id="2979988"/>
    <lineage>
        <taxon>Archaea</taxon>
        <taxon>Methanobacteriati</taxon>
        <taxon>Methanobacteriota</taxon>
        <taxon>Stenosarchaea group</taxon>
        <taxon>Halobacteria</taxon>
        <taxon>Halobacteriales</taxon>
        <taxon>Natrialbaceae</taxon>
        <taxon>Natronosalvus</taxon>
    </lineage>
</organism>
<proteinExistence type="predicted"/>
<gene>
    <name evidence="5" type="ORF">OB919_17110</name>
</gene>
<keyword evidence="6" id="KW-1185">Reference proteome</keyword>
<keyword evidence="3" id="KW-0472">Membrane</keyword>
<accession>A0AAP2ZAQ9</accession>
<reference evidence="5 6" key="1">
    <citation type="submission" date="2022-09" db="EMBL/GenBank/DDBJ databases">
        <title>Enrichment on poylsaccharides allowed isolation of novel metabolic and taxonomic groups of Haloarchaea.</title>
        <authorList>
            <person name="Sorokin D.Y."/>
            <person name="Elcheninov A.G."/>
            <person name="Khizhniak T.V."/>
            <person name="Kolganova T.V."/>
            <person name="Kublanov I.V."/>
        </authorList>
    </citation>
    <scope>NUCLEOTIDE SEQUENCE [LARGE SCALE GENOMIC DNA]</scope>
    <source>
        <strain evidence="5 6">AArc-curdl1</strain>
    </source>
</reference>
<evidence type="ECO:0000313" key="6">
    <source>
        <dbReference type="Proteomes" id="UP001321047"/>
    </source>
</evidence>
<keyword evidence="1" id="KW-0175">Coiled coil</keyword>
<dbReference type="Proteomes" id="UP001321047">
    <property type="component" value="Unassembled WGS sequence"/>
</dbReference>
<dbReference type="RefSeq" id="WP_342809991.1">
    <property type="nucleotide sequence ID" value="NZ_JAOPJZ010000020.1"/>
</dbReference>
<feature type="transmembrane region" description="Helical" evidence="3">
    <location>
        <begin position="56"/>
        <end position="73"/>
    </location>
</feature>
<evidence type="ECO:0000256" key="3">
    <source>
        <dbReference type="SAM" id="Phobius"/>
    </source>
</evidence>
<protein>
    <recommendedName>
        <fullName evidence="4">DUF7982 domain-containing protein</fullName>
    </recommendedName>
</protein>
<evidence type="ECO:0000259" key="4">
    <source>
        <dbReference type="Pfam" id="PF25939"/>
    </source>
</evidence>
<evidence type="ECO:0000256" key="2">
    <source>
        <dbReference type="SAM" id="MobiDB-lite"/>
    </source>
</evidence>
<dbReference type="InterPro" id="IPR058288">
    <property type="entry name" value="DUF7982"/>
</dbReference>
<feature type="transmembrane region" description="Helical" evidence="3">
    <location>
        <begin position="79"/>
        <end position="97"/>
    </location>
</feature>
<evidence type="ECO:0000313" key="5">
    <source>
        <dbReference type="EMBL" id="MCU4753681.1"/>
    </source>
</evidence>
<feature type="coiled-coil region" evidence="1">
    <location>
        <begin position="23"/>
        <end position="50"/>
    </location>
</feature>
<feature type="region of interest" description="Disordered" evidence="2">
    <location>
        <begin position="1"/>
        <end position="20"/>
    </location>
</feature>
<dbReference type="EMBL" id="JAOPJZ010000020">
    <property type="protein sequence ID" value="MCU4753681.1"/>
    <property type="molecule type" value="Genomic_DNA"/>
</dbReference>
<keyword evidence="3" id="KW-0812">Transmembrane</keyword>
<name>A0AAP2ZAQ9_9EURY</name>
<dbReference type="Pfam" id="PF25939">
    <property type="entry name" value="DUF7982"/>
    <property type="match status" value="1"/>
</dbReference>
<sequence>MSTVIDYDEMNDDTPTTDDSETVSEYKAQLEVLTAENRRLRAEYARARTSAYRRTAAGMGAIGVVAVAGGLLFPGARDVLFILGAIGLFGGLLTYYLTPERFVAADVGERVYAAAAENQASIADHLGLRSEHYYVQIRDTVYAFVPLHADASVPESAHGPFVLEDDQRGLLLETAGDRLFRAFERTLSGPLASSPTPLAQQLCDGLVEQFELATRATPDVDEEDGRVTIAVTGSAFGAVDRFDHPIPSFLAAGLATGLERPVTLEVTPGDERADWLVTCRFESAE</sequence>
<keyword evidence="3" id="KW-1133">Transmembrane helix</keyword>
<dbReference type="AlphaFoldDB" id="A0AAP2ZAQ9"/>
<feature type="domain" description="DUF7982" evidence="4">
    <location>
        <begin position="25"/>
        <end position="281"/>
    </location>
</feature>
<evidence type="ECO:0000256" key="1">
    <source>
        <dbReference type="SAM" id="Coils"/>
    </source>
</evidence>